<dbReference type="KEGG" id="gtt:GUITHDRAFT_144966"/>
<dbReference type="GeneID" id="17294245"/>
<dbReference type="RefSeq" id="XP_005824532.1">
    <property type="nucleotide sequence ID" value="XM_005824475.1"/>
</dbReference>
<sequence length="158" mass="18021">MELSTDVAGAERSDWSEAVDDTVTRGNNLLVRCCGNGGRKVVRCRTQSLDQAMLGGHKGSETDAGQGIRDRRWTRDQRQTLDKGSETDAGQGIRDRRWTRDQRQTLDKGSETDAGREIRDRRWTRDQRQTLDKGSETDAGQGIRDRRWTRDQRQTLEG</sequence>
<feature type="compositionally biased region" description="Basic and acidic residues" evidence="1">
    <location>
        <begin position="68"/>
        <end position="86"/>
    </location>
</feature>
<protein>
    <submittedName>
        <fullName evidence="2 3">Uncharacterized protein</fullName>
    </submittedName>
</protein>
<accession>L1IN80</accession>
<feature type="region of interest" description="Disordered" evidence="1">
    <location>
        <begin position="54"/>
        <end position="158"/>
    </location>
</feature>
<reference evidence="4" key="2">
    <citation type="submission" date="2012-11" db="EMBL/GenBank/DDBJ databases">
        <authorList>
            <person name="Kuo A."/>
            <person name="Curtis B.A."/>
            <person name="Tanifuji G."/>
            <person name="Burki F."/>
            <person name="Gruber A."/>
            <person name="Irimia M."/>
            <person name="Maruyama S."/>
            <person name="Arias M.C."/>
            <person name="Ball S.G."/>
            <person name="Gile G.H."/>
            <person name="Hirakawa Y."/>
            <person name="Hopkins J.F."/>
            <person name="Rensing S.A."/>
            <person name="Schmutz J."/>
            <person name="Symeonidi A."/>
            <person name="Elias M."/>
            <person name="Eveleigh R.J."/>
            <person name="Herman E.K."/>
            <person name="Klute M.J."/>
            <person name="Nakayama T."/>
            <person name="Obornik M."/>
            <person name="Reyes-Prieto A."/>
            <person name="Armbrust E.V."/>
            <person name="Aves S.J."/>
            <person name="Beiko R.G."/>
            <person name="Coutinho P."/>
            <person name="Dacks J.B."/>
            <person name="Durnford D.G."/>
            <person name="Fast N.M."/>
            <person name="Green B.R."/>
            <person name="Grisdale C."/>
            <person name="Hempe F."/>
            <person name="Henrissat B."/>
            <person name="Hoppner M.P."/>
            <person name="Ishida K.-I."/>
            <person name="Kim E."/>
            <person name="Koreny L."/>
            <person name="Kroth P.G."/>
            <person name="Liu Y."/>
            <person name="Malik S.-B."/>
            <person name="Maier U.G."/>
            <person name="McRose D."/>
            <person name="Mock T."/>
            <person name="Neilson J.A."/>
            <person name="Onodera N.T."/>
            <person name="Poole A.M."/>
            <person name="Pritham E.J."/>
            <person name="Richards T.A."/>
            <person name="Rocap G."/>
            <person name="Roy S.W."/>
            <person name="Sarai C."/>
            <person name="Schaack S."/>
            <person name="Shirato S."/>
            <person name="Slamovits C.H."/>
            <person name="Spencer D.F."/>
            <person name="Suzuki S."/>
            <person name="Worden A.Z."/>
            <person name="Zauner S."/>
            <person name="Barry K."/>
            <person name="Bell C."/>
            <person name="Bharti A.K."/>
            <person name="Crow J.A."/>
            <person name="Grimwood J."/>
            <person name="Kramer R."/>
            <person name="Lindquist E."/>
            <person name="Lucas S."/>
            <person name="Salamov A."/>
            <person name="McFadden G.I."/>
            <person name="Lane C.E."/>
            <person name="Keeling P.J."/>
            <person name="Gray M.W."/>
            <person name="Grigoriev I.V."/>
            <person name="Archibald J.M."/>
        </authorList>
    </citation>
    <scope>NUCLEOTIDE SEQUENCE</scope>
    <source>
        <strain evidence="4">CCMP2712</strain>
    </source>
</reference>
<evidence type="ECO:0000256" key="1">
    <source>
        <dbReference type="SAM" id="MobiDB-lite"/>
    </source>
</evidence>
<dbReference type="EnsemblProtists" id="EKX37552">
    <property type="protein sequence ID" value="EKX37552"/>
    <property type="gene ID" value="GUITHDRAFT_144966"/>
</dbReference>
<dbReference type="Proteomes" id="UP000011087">
    <property type="component" value="Unassembled WGS sequence"/>
</dbReference>
<dbReference type="AlphaFoldDB" id="L1IN80"/>
<dbReference type="EMBL" id="JH993058">
    <property type="protein sequence ID" value="EKX37552.1"/>
    <property type="molecule type" value="Genomic_DNA"/>
</dbReference>
<reference evidence="3" key="3">
    <citation type="submission" date="2015-06" db="UniProtKB">
        <authorList>
            <consortium name="EnsemblProtists"/>
        </authorList>
    </citation>
    <scope>IDENTIFICATION</scope>
</reference>
<feature type="compositionally biased region" description="Basic and acidic residues" evidence="1">
    <location>
        <begin position="93"/>
        <end position="136"/>
    </location>
</feature>
<reference evidence="2 4" key="1">
    <citation type="journal article" date="2012" name="Nature">
        <title>Algal genomes reveal evolutionary mosaicism and the fate of nucleomorphs.</title>
        <authorList>
            <consortium name="DOE Joint Genome Institute"/>
            <person name="Curtis B.A."/>
            <person name="Tanifuji G."/>
            <person name="Burki F."/>
            <person name="Gruber A."/>
            <person name="Irimia M."/>
            <person name="Maruyama S."/>
            <person name="Arias M.C."/>
            <person name="Ball S.G."/>
            <person name="Gile G.H."/>
            <person name="Hirakawa Y."/>
            <person name="Hopkins J.F."/>
            <person name="Kuo A."/>
            <person name="Rensing S.A."/>
            <person name="Schmutz J."/>
            <person name="Symeonidi A."/>
            <person name="Elias M."/>
            <person name="Eveleigh R.J."/>
            <person name="Herman E.K."/>
            <person name="Klute M.J."/>
            <person name="Nakayama T."/>
            <person name="Obornik M."/>
            <person name="Reyes-Prieto A."/>
            <person name="Armbrust E.V."/>
            <person name="Aves S.J."/>
            <person name="Beiko R.G."/>
            <person name="Coutinho P."/>
            <person name="Dacks J.B."/>
            <person name="Durnford D.G."/>
            <person name="Fast N.M."/>
            <person name="Green B.R."/>
            <person name="Grisdale C.J."/>
            <person name="Hempel F."/>
            <person name="Henrissat B."/>
            <person name="Hoppner M.P."/>
            <person name="Ishida K."/>
            <person name="Kim E."/>
            <person name="Koreny L."/>
            <person name="Kroth P.G."/>
            <person name="Liu Y."/>
            <person name="Malik S.B."/>
            <person name="Maier U.G."/>
            <person name="McRose D."/>
            <person name="Mock T."/>
            <person name="Neilson J.A."/>
            <person name="Onodera N.T."/>
            <person name="Poole A.M."/>
            <person name="Pritham E.J."/>
            <person name="Richards T.A."/>
            <person name="Rocap G."/>
            <person name="Roy S.W."/>
            <person name="Sarai C."/>
            <person name="Schaack S."/>
            <person name="Shirato S."/>
            <person name="Slamovits C.H."/>
            <person name="Spencer D.F."/>
            <person name="Suzuki S."/>
            <person name="Worden A.Z."/>
            <person name="Zauner S."/>
            <person name="Barry K."/>
            <person name="Bell C."/>
            <person name="Bharti A.K."/>
            <person name="Crow J.A."/>
            <person name="Grimwood J."/>
            <person name="Kramer R."/>
            <person name="Lindquist E."/>
            <person name="Lucas S."/>
            <person name="Salamov A."/>
            <person name="McFadden G.I."/>
            <person name="Lane C.E."/>
            <person name="Keeling P.J."/>
            <person name="Gray M.W."/>
            <person name="Grigoriev I.V."/>
            <person name="Archibald J.M."/>
        </authorList>
    </citation>
    <scope>NUCLEOTIDE SEQUENCE</scope>
    <source>
        <strain evidence="2 4">CCMP2712</strain>
    </source>
</reference>
<keyword evidence="4" id="KW-1185">Reference proteome</keyword>
<feature type="compositionally biased region" description="Basic and acidic residues" evidence="1">
    <location>
        <begin position="143"/>
        <end position="158"/>
    </location>
</feature>
<evidence type="ECO:0000313" key="4">
    <source>
        <dbReference type="Proteomes" id="UP000011087"/>
    </source>
</evidence>
<evidence type="ECO:0000313" key="3">
    <source>
        <dbReference type="EnsemblProtists" id="EKX37552"/>
    </source>
</evidence>
<gene>
    <name evidence="2" type="ORF">GUITHDRAFT_144966</name>
</gene>
<dbReference type="PaxDb" id="55529-EKX37552"/>
<proteinExistence type="predicted"/>
<name>L1IN80_GUITC</name>
<organism evidence="2">
    <name type="scientific">Guillardia theta (strain CCMP2712)</name>
    <name type="common">Cryptophyte</name>
    <dbReference type="NCBI Taxonomy" id="905079"/>
    <lineage>
        <taxon>Eukaryota</taxon>
        <taxon>Cryptophyceae</taxon>
        <taxon>Pyrenomonadales</taxon>
        <taxon>Geminigeraceae</taxon>
        <taxon>Guillardia</taxon>
    </lineage>
</organism>
<evidence type="ECO:0000313" key="2">
    <source>
        <dbReference type="EMBL" id="EKX37552.1"/>
    </source>
</evidence>
<dbReference type="HOGENOM" id="CLU_1672624_0_0_1"/>